<dbReference type="RefSeq" id="WP_344171519.1">
    <property type="nucleotide sequence ID" value="NZ_BAAARY010000007.1"/>
</dbReference>
<organism evidence="2 3">
    <name type="scientific">Pilimelia columellifera subsp. columellifera</name>
    <dbReference type="NCBI Taxonomy" id="706583"/>
    <lineage>
        <taxon>Bacteria</taxon>
        <taxon>Bacillati</taxon>
        <taxon>Actinomycetota</taxon>
        <taxon>Actinomycetes</taxon>
        <taxon>Micromonosporales</taxon>
        <taxon>Micromonosporaceae</taxon>
        <taxon>Pilimelia</taxon>
    </lineage>
</organism>
<keyword evidence="3" id="KW-1185">Reference proteome</keyword>
<proteinExistence type="predicted"/>
<dbReference type="InterPro" id="IPR013320">
    <property type="entry name" value="ConA-like_dom_sf"/>
</dbReference>
<dbReference type="Proteomes" id="UP001499978">
    <property type="component" value="Unassembled WGS sequence"/>
</dbReference>
<dbReference type="Gene3D" id="2.60.120.200">
    <property type="match status" value="1"/>
</dbReference>
<feature type="signal peptide" evidence="1">
    <location>
        <begin position="1"/>
        <end position="25"/>
    </location>
</feature>
<protein>
    <recommendedName>
        <fullName evidence="4">LamG domain-containing protein</fullName>
    </recommendedName>
</protein>
<evidence type="ECO:0000256" key="1">
    <source>
        <dbReference type="SAM" id="SignalP"/>
    </source>
</evidence>
<dbReference type="EMBL" id="BAAARY010000007">
    <property type="protein sequence ID" value="GAA2521983.1"/>
    <property type="molecule type" value="Genomic_DNA"/>
</dbReference>
<evidence type="ECO:0008006" key="4">
    <source>
        <dbReference type="Google" id="ProtNLM"/>
    </source>
</evidence>
<evidence type="ECO:0000313" key="2">
    <source>
        <dbReference type="EMBL" id="GAA2521983.1"/>
    </source>
</evidence>
<feature type="chain" id="PRO_5046459263" description="LamG domain-containing protein" evidence="1">
    <location>
        <begin position="26"/>
        <end position="274"/>
    </location>
</feature>
<evidence type="ECO:0000313" key="3">
    <source>
        <dbReference type="Proteomes" id="UP001499978"/>
    </source>
</evidence>
<keyword evidence="1" id="KW-0732">Signal</keyword>
<gene>
    <name evidence="2" type="ORF">GCM10010201_19870</name>
</gene>
<name>A0ABN3NGY6_9ACTN</name>
<dbReference type="Pfam" id="PF13385">
    <property type="entry name" value="Laminin_G_3"/>
    <property type="match status" value="1"/>
</dbReference>
<sequence length="274" mass="28951">MRLRKSIVIAAVITVITGASVAVHANRQPDGCAVSGYDRTVLDDGPVMYLPLGADDHDCPGADTLRQVGEAAPGTLPNGDAALVFDGVSQYAEVGDTAQLSVATTGSLTIEAWLRPDTLQFPRAEGAGYVHWLAKGEADQQEYVARMYSQLNGEGRPNRLSGYAFNAAGGFGVGSYAQEPVTVGEWIHYGLVITTDRSPGNLMGHTALVVNGVRRDQDSLAELRIRPADGDAPLRIGGNLHSFFHGAIGKVAIYDRALTALELAEHHEAMGAAS</sequence>
<comment type="caution">
    <text evidence="2">The sequence shown here is derived from an EMBL/GenBank/DDBJ whole genome shotgun (WGS) entry which is preliminary data.</text>
</comment>
<reference evidence="2 3" key="1">
    <citation type="journal article" date="2019" name="Int. J. Syst. Evol. Microbiol.">
        <title>The Global Catalogue of Microorganisms (GCM) 10K type strain sequencing project: providing services to taxonomists for standard genome sequencing and annotation.</title>
        <authorList>
            <consortium name="The Broad Institute Genomics Platform"/>
            <consortium name="The Broad Institute Genome Sequencing Center for Infectious Disease"/>
            <person name="Wu L."/>
            <person name="Ma J."/>
        </authorList>
    </citation>
    <scope>NUCLEOTIDE SEQUENCE [LARGE SCALE GENOMIC DNA]</scope>
    <source>
        <strain evidence="2 3">JCM 3367</strain>
    </source>
</reference>
<accession>A0ABN3NGY6</accession>
<dbReference type="SUPFAM" id="SSF49899">
    <property type="entry name" value="Concanavalin A-like lectins/glucanases"/>
    <property type="match status" value="1"/>
</dbReference>